<dbReference type="InParanoid" id="M1CFK4"/>
<organism evidence="8 9">
    <name type="scientific">Solanum tuberosum</name>
    <name type="common">Potato</name>
    <dbReference type="NCBI Taxonomy" id="4113"/>
    <lineage>
        <taxon>Eukaryota</taxon>
        <taxon>Viridiplantae</taxon>
        <taxon>Streptophyta</taxon>
        <taxon>Embryophyta</taxon>
        <taxon>Tracheophyta</taxon>
        <taxon>Spermatophyta</taxon>
        <taxon>Magnoliopsida</taxon>
        <taxon>eudicotyledons</taxon>
        <taxon>Gunneridae</taxon>
        <taxon>Pentapetalae</taxon>
        <taxon>asterids</taxon>
        <taxon>lamiids</taxon>
        <taxon>Solanales</taxon>
        <taxon>Solanaceae</taxon>
        <taxon>Solanoideae</taxon>
        <taxon>Solaneae</taxon>
        <taxon>Solanum</taxon>
    </lineage>
</organism>
<evidence type="ECO:0000256" key="3">
    <source>
        <dbReference type="ARBA" id="ARBA00023125"/>
    </source>
</evidence>
<keyword evidence="3" id="KW-0238">DNA-binding</keyword>
<dbReference type="SUPFAM" id="SSF101936">
    <property type="entry name" value="DNA-binding pseudobarrel domain"/>
    <property type="match status" value="1"/>
</dbReference>
<evidence type="ECO:0000256" key="2">
    <source>
        <dbReference type="ARBA" id="ARBA00023015"/>
    </source>
</evidence>
<evidence type="ECO:0000256" key="1">
    <source>
        <dbReference type="ARBA" id="ARBA00004123"/>
    </source>
</evidence>
<dbReference type="InterPro" id="IPR053333">
    <property type="entry name" value="Cytochrome_b6-f_sub7"/>
</dbReference>
<dbReference type="Gene3D" id="2.40.330.10">
    <property type="entry name" value="DNA-binding pseudobarrel domain"/>
    <property type="match status" value="1"/>
</dbReference>
<keyword evidence="4" id="KW-0804">Transcription</keyword>
<dbReference type="PaxDb" id="4113-PGSC0003DMT400066461"/>
<feature type="region of interest" description="Disordered" evidence="6">
    <location>
        <begin position="1"/>
        <end position="45"/>
    </location>
</feature>
<feature type="compositionally biased region" description="Polar residues" evidence="6">
    <location>
        <begin position="28"/>
        <end position="37"/>
    </location>
</feature>
<dbReference type="InterPro" id="IPR015300">
    <property type="entry name" value="DNA-bd_pseudobarrel_sf"/>
</dbReference>
<dbReference type="AlphaFoldDB" id="M1CFK4"/>
<dbReference type="Pfam" id="PF02362">
    <property type="entry name" value="B3"/>
    <property type="match status" value="1"/>
</dbReference>
<comment type="subcellular location">
    <subcellularLocation>
        <location evidence="1">Nucleus</location>
    </subcellularLocation>
</comment>
<dbReference type="STRING" id="4113.M1CFK4"/>
<dbReference type="HOGENOM" id="CLU_761654_0_0_1"/>
<evidence type="ECO:0000313" key="9">
    <source>
        <dbReference type="Proteomes" id="UP000011115"/>
    </source>
</evidence>
<reference evidence="8" key="2">
    <citation type="submission" date="2015-06" db="UniProtKB">
        <authorList>
            <consortium name="EnsemblPlants"/>
        </authorList>
    </citation>
    <scope>IDENTIFICATION</scope>
    <source>
        <strain evidence="8">DM1-3 516 R44</strain>
    </source>
</reference>
<evidence type="ECO:0000256" key="6">
    <source>
        <dbReference type="SAM" id="MobiDB-lite"/>
    </source>
</evidence>
<keyword evidence="5" id="KW-0539">Nucleus</keyword>
<dbReference type="PANTHER" id="PTHR34951">
    <property type="entry name" value="B6F COMPLEX SUBUNIT, PUTATIVE, EXPRESSED-RELATED"/>
    <property type="match status" value="1"/>
</dbReference>
<proteinExistence type="predicted"/>
<evidence type="ECO:0000256" key="4">
    <source>
        <dbReference type="ARBA" id="ARBA00023163"/>
    </source>
</evidence>
<dbReference type="Gramene" id="PGSC0003DMT400066461">
    <property type="protein sequence ID" value="PGSC0003DMT400066461"/>
    <property type="gene ID" value="PGSC0003DMG400025830"/>
</dbReference>
<dbReference type="EnsemblPlants" id="PGSC0003DMT400066461">
    <property type="protein sequence ID" value="PGSC0003DMT400066461"/>
    <property type="gene ID" value="PGSC0003DMG400025830"/>
</dbReference>
<sequence length="364" mass="42557">MVKNQQASIYDEGSKRKRPEKYPYTSKFPKQTLANGENDTEHATPRKRAALEKEEDLLTDLTPNIPQFVKCLKGYNVKMSCFLGTDDIQLVIPFLLDSLVQMKNGAKCDNKEEEVNVENRKSIEPKEKNKTRDNKNSSFDDDSTDNYMVEEEEDNDEEEVEKEEEEDNEQEGEEKETEEEVDEGKEDETEEEVVERKENETEEQKDEEENEMTDTFKKKTSGSKDGCRKAITCKVRNVHDKYGADIFRSGRTTQPKNPYFVAKIRAKMRNQLYVPIDVVRDYELKLHPTMIIRDSVGREFETKVNNWSNGTIWLVGGWRNLCRWNLVEKDDRCICEFVREKCGKILYLQVQVLYEGSNSHHNNK</sequence>
<keyword evidence="9" id="KW-1185">Reference proteome</keyword>
<dbReference type="InterPro" id="IPR003340">
    <property type="entry name" value="B3_DNA-bd"/>
</dbReference>
<feature type="region of interest" description="Disordered" evidence="6">
    <location>
        <begin position="109"/>
        <end position="225"/>
    </location>
</feature>
<accession>M1CFK4</accession>
<keyword evidence="2" id="KW-0805">Transcription regulation</keyword>
<dbReference type="eggNOG" id="ENOG502S4ID">
    <property type="taxonomic scope" value="Eukaryota"/>
</dbReference>
<feature type="domain" description="TF-B3" evidence="7">
    <location>
        <begin position="260"/>
        <end position="351"/>
    </location>
</feature>
<evidence type="ECO:0000259" key="7">
    <source>
        <dbReference type="SMART" id="SM01019"/>
    </source>
</evidence>
<evidence type="ECO:0000256" key="5">
    <source>
        <dbReference type="ARBA" id="ARBA00023242"/>
    </source>
</evidence>
<feature type="compositionally biased region" description="Acidic residues" evidence="6">
    <location>
        <begin position="139"/>
        <end position="193"/>
    </location>
</feature>
<dbReference type="SMART" id="SM01019">
    <property type="entry name" value="B3"/>
    <property type="match status" value="1"/>
</dbReference>
<dbReference type="PANTHER" id="PTHR34951:SF5">
    <property type="entry name" value="TF-B3 DOMAIN-CONTAINING PROTEIN"/>
    <property type="match status" value="1"/>
</dbReference>
<protein>
    <recommendedName>
        <fullName evidence="7">TF-B3 domain-containing protein</fullName>
    </recommendedName>
</protein>
<feature type="compositionally biased region" description="Basic and acidic residues" evidence="6">
    <location>
        <begin position="109"/>
        <end position="135"/>
    </location>
</feature>
<evidence type="ECO:0000313" key="8">
    <source>
        <dbReference type="EnsemblPlants" id="PGSC0003DMT400066461"/>
    </source>
</evidence>
<dbReference type="FunCoup" id="M1CFK4">
    <property type="interactions" value="24"/>
</dbReference>
<name>M1CFK4_SOLTU</name>
<dbReference type="GO" id="GO:0005634">
    <property type="term" value="C:nucleus"/>
    <property type="evidence" value="ECO:0007669"/>
    <property type="project" value="UniProtKB-SubCell"/>
</dbReference>
<reference evidence="9" key="1">
    <citation type="journal article" date="2011" name="Nature">
        <title>Genome sequence and analysis of the tuber crop potato.</title>
        <authorList>
            <consortium name="The Potato Genome Sequencing Consortium"/>
        </authorList>
    </citation>
    <scope>NUCLEOTIDE SEQUENCE [LARGE SCALE GENOMIC DNA]</scope>
    <source>
        <strain evidence="9">cv. DM1-3 516 R44</strain>
    </source>
</reference>
<feature type="compositionally biased region" description="Acidic residues" evidence="6">
    <location>
        <begin position="200"/>
        <end position="212"/>
    </location>
</feature>
<dbReference type="GO" id="GO:0003677">
    <property type="term" value="F:DNA binding"/>
    <property type="evidence" value="ECO:0007669"/>
    <property type="project" value="UniProtKB-KW"/>
</dbReference>
<dbReference type="Proteomes" id="UP000011115">
    <property type="component" value="Unassembled WGS sequence"/>
</dbReference>